<accession>A0AAV9CPM2</accession>
<dbReference type="NCBIfam" id="TIGR00756">
    <property type="entry name" value="PPR"/>
    <property type="match status" value="2"/>
</dbReference>
<dbReference type="PANTHER" id="PTHR47913">
    <property type="entry name" value="OS01G0167750 PROTEIN"/>
    <property type="match status" value="1"/>
</dbReference>
<dbReference type="EMBL" id="JAUJYO010000018">
    <property type="protein sequence ID" value="KAK1290845.1"/>
    <property type="molecule type" value="Genomic_DNA"/>
</dbReference>
<dbReference type="InterPro" id="IPR011990">
    <property type="entry name" value="TPR-like_helical_dom_sf"/>
</dbReference>
<evidence type="ECO:0000256" key="2">
    <source>
        <dbReference type="PROSITE-ProRule" id="PRU00708"/>
    </source>
</evidence>
<sequence>MDRLRWLSAAGDLESSLSIFDQMRRLRRPCSESYNLIMSLYVSNRMDSDAVSTFNQMVRDGAIPNSRTFTVLIDHLVAAGETVRAWEVFARLPSMRVRRTSRQYSSLASGFDSIGRFDLLRSLIAEMRHVDGLLPNRAMRDALKKMREAGFVEETEAFVGEFSPDDRIECVDDGSSDGDDEEGVELKRWIDPNALARALEGWEPSEISELEGARIVWTTRLVCKMLRAFKNPETAWEFFNWVAYQPGGFAHDAHTVSRMIVALARHGLTEPAVALLSKIEREEIKLPFSTVRLVIDSYGLSKRADDAVGVFGKAETLCGPIAKPNWGLLCSSLLRTLSKCGRSKEMMELAEEMIESGVFPDAQTFVGMVEHFAREGDLKAVQKVVGMVRQCGLEPDGFMNALLIRTYCKHERAAVALRVFEDMRALDGLPDARTKELLVRSLWKEGKMKEVAVVEESCEGETLPEATVGHAWTVSASDFAYVCDIYSSSF</sequence>
<reference evidence="3" key="1">
    <citation type="journal article" date="2023" name="Nat. Commun.">
        <title>Diploid and tetraploid genomes of Acorus and the evolution of monocots.</title>
        <authorList>
            <person name="Ma L."/>
            <person name="Liu K.W."/>
            <person name="Li Z."/>
            <person name="Hsiao Y.Y."/>
            <person name="Qi Y."/>
            <person name="Fu T."/>
            <person name="Tang G.D."/>
            <person name="Zhang D."/>
            <person name="Sun W.H."/>
            <person name="Liu D.K."/>
            <person name="Li Y."/>
            <person name="Chen G.Z."/>
            <person name="Liu X.D."/>
            <person name="Liao X.Y."/>
            <person name="Jiang Y.T."/>
            <person name="Yu X."/>
            <person name="Hao Y."/>
            <person name="Huang J."/>
            <person name="Zhao X.W."/>
            <person name="Ke S."/>
            <person name="Chen Y.Y."/>
            <person name="Wu W.L."/>
            <person name="Hsu J.L."/>
            <person name="Lin Y.F."/>
            <person name="Huang M.D."/>
            <person name="Li C.Y."/>
            <person name="Huang L."/>
            <person name="Wang Z.W."/>
            <person name="Zhao X."/>
            <person name="Zhong W.Y."/>
            <person name="Peng D.H."/>
            <person name="Ahmad S."/>
            <person name="Lan S."/>
            <person name="Zhang J.S."/>
            <person name="Tsai W.C."/>
            <person name="Van de Peer Y."/>
            <person name="Liu Z.J."/>
        </authorList>
    </citation>
    <scope>NUCLEOTIDE SEQUENCE</scope>
    <source>
        <strain evidence="3">CP</strain>
    </source>
</reference>
<reference evidence="3" key="2">
    <citation type="submission" date="2023-06" db="EMBL/GenBank/DDBJ databases">
        <authorList>
            <person name="Ma L."/>
            <person name="Liu K.-W."/>
            <person name="Li Z."/>
            <person name="Hsiao Y.-Y."/>
            <person name="Qi Y."/>
            <person name="Fu T."/>
            <person name="Tang G."/>
            <person name="Zhang D."/>
            <person name="Sun W.-H."/>
            <person name="Liu D.-K."/>
            <person name="Li Y."/>
            <person name="Chen G.-Z."/>
            <person name="Liu X.-D."/>
            <person name="Liao X.-Y."/>
            <person name="Jiang Y.-T."/>
            <person name="Yu X."/>
            <person name="Hao Y."/>
            <person name="Huang J."/>
            <person name="Zhao X.-W."/>
            <person name="Ke S."/>
            <person name="Chen Y.-Y."/>
            <person name="Wu W.-L."/>
            <person name="Hsu J.-L."/>
            <person name="Lin Y.-F."/>
            <person name="Huang M.-D."/>
            <person name="Li C.-Y."/>
            <person name="Huang L."/>
            <person name="Wang Z.-W."/>
            <person name="Zhao X."/>
            <person name="Zhong W.-Y."/>
            <person name="Peng D.-H."/>
            <person name="Ahmad S."/>
            <person name="Lan S."/>
            <person name="Zhang J.-S."/>
            <person name="Tsai W.-C."/>
            <person name="Van De Peer Y."/>
            <person name="Liu Z.-J."/>
        </authorList>
    </citation>
    <scope>NUCLEOTIDE SEQUENCE</scope>
    <source>
        <strain evidence="3">CP</strain>
        <tissue evidence="3">Leaves</tissue>
    </source>
</reference>
<feature type="repeat" description="PPR" evidence="2">
    <location>
        <begin position="30"/>
        <end position="64"/>
    </location>
</feature>
<dbReference type="PANTHER" id="PTHR47913:SF1">
    <property type="entry name" value="OS01G0167750 PROTEIN"/>
    <property type="match status" value="1"/>
</dbReference>
<proteinExistence type="predicted"/>
<protein>
    <submittedName>
        <fullName evidence="3">Pentatricopeptide repeat-containing protein</fullName>
    </submittedName>
</protein>
<dbReference type="Pfam" id="PF13812">
    <property type="entry name" value="PPR_3"/>
    <property type="match status" value="1"/>
</dbReference>
<dbReference type="AlphaFoldDB" id="A0AAV9CPM2"/>
<feature type="repeat" description="PPR" evidence="2">
    <location>
        <begin position="361"/>
        <end position="395"/>
    </location>
</feature>
<dbReference type="PROSITE" id="PS51375">
    <property type="entry name" value="PPR"/>
    <property type="match status" value="3"/>
</dbReference>
<dbReference type="InterPro" id="IPR044175">
    <property type="entry name" value="At5g66631-like"/>
</dbReference>
<evidence type="ECO:0000313" key="4">
    <source>
        <dbReference type="Proteomes" id="UP001180020"/>
    </source>
</evidence>
<dbReference type="Proteomes" id="UP001180020">
    <property type="component" value="Unassembled WGS sequence"/>
</dbReference>
<dbReference type="Pfam" id="PF13041">
    <property type="entry name" value="PPR_2"/>
    <property type="match status" value="1"/>
</dbReference>
<feature type="repeat" description="PPR" evidence="2">
    <location>
        <begin position="326"/>
        <end position="360"/>
    </location>
</feature>
<organism evidence="3 4">
    <name type="scientific">Acorus calamus</name>
    <name type="common">Sweet flag</name>
    <dbReference type="NCBI Taxonomy" id="4465"/>
    <lineage>
        <taxon>Eukaryota</taxon>
        <taxon>Viridiplantae</taxon>
        <taxon>Streptophyta</taxon>
        <taxon>Embryophyta</taxon>
        <taxon>Tracheophyta</taxon>
        <taxon>Spermatophyta</taxon>
        <taxon>Magnoliopsida</taxon>
        <taxon>Liliopsida</taxon>
        <taxon>Acoraceae</taxon>
        <taxon>Acorus</taxon>
    </lineage>
</organism>
<keyword evidence="4" id="KW-1185">Reference proteome</keyword>
<dbReference type="InterPro" id="IPR002885">
    <property type="entry name" value="PPR_rpt"/>
</dbReference>
<evidence type="ECO:0000256" key="1">
    <source>
        <dbReference type="ARBA" id="ARBA00022737"/>
    </source>
</evidence>
<gene>
    <name evidence="3" type="ORF">QJS10_CPB18g01900</name>
</gene>
<dbReference type="Gene3D" id="1.25.40.10">
    <property type="entry name" value="Tetratricopeptide repeat domain"/>
    <property type="match status" value="3"/>
</dbReference>
<name>A0AAV9CPM2_ACOCL</name>
<keyword evidence="1" id="KW-0677">Repeat</keyword>
<dbReference type="Pfam" id="PF01535">
    <property type="entry name" value="PPR"/>
    <property type="match status" value="1"/>
</dbReference>
<evidence type="ECO:0000313" key="3">
    <source>
        <dbReference type="EMBL" id="KAK1290845.1"/>
    </source>
</evidence>
<comment type="caution">
    <text evidence="3">The sequence shown here is derived from an EMBL/GenBank/DDBJ whole genome shotgun (WGS) entry which is preliminary data.</text>
</comment>